<evidence type="ECO:0000313" key="2">
    <source>
        <dbReference type="EMBL" id="QBR89413.1"/>
    </source>
</evidence>
<name>A0ABX5SWB9_9MICO</name>
<dbReference type="Proteomes" id="UP000295748">
    <property type="component" value="Chromosome"/>
</dbReference>
<gene>
    <name evidence="2" type="ORF">E4K62_12425</name>
</gene>
<evidence type="ECO:0000259" key="1">
    <source>
        <dbReference type="Pfam" id="PF00296"/>
    </source>
</evidence>
<feature type="domain" description="Luciferase-like" evidence="1">
    <location>
        <begin position="14"/>
        <end position="95"/>
    </location>
</feature>
<reference evidence="2 3" key="1">
    <citation type="submission" date="2019-03" db="EMBL/GenBank/DDBJ databases">
        <authorList>
            <person name="Dong K."/>
        </authorList>
    </citation>
    <scope>NUCLEOTIDE SEQUENCE [LARGE SCALE GENOMIC DNA]</scope>
    <source>
        <strain evidence="3">dk512</strain>
    </source>
</reference>
<dbReference type="InterPro" id="IPR036661">
    <property type="entry name" value="Luciferase-like_sf"/>
</dbReference>
<accession>A0ABX5SWB9</accession>
<dbReference type="InterPro" id="IPR050564">
    <property type="entry name" value="F420-G6PD/mer"/>
</dbReference>
<evidence type="ECO:0000313" key="3">
    <source>
        <dbReference type="Proteomes" id="UP000295748"/>
    </source>
</evidence>
<dbReference type="Gene3D" id="3.20.20.30">
    <property type="entry name" value="Luciferase-like domain"/>
    <property type="match status" value="1"/>
</dbReference>
<dbReference type="PANTHER" id="PTHR43244">
    <property type="match status" value="1"/>
</dbReference>
<sequence length="254" mass="25835">MTVSLGVAGSLGPDLLARLAPAVEDAGFAALWINDTPGGDALAGLAAAARTTSRLRLATGVIPVDRRPAPAIADAVEAADLPAERLVLGIGSGAAREGALDRVSDAVEVLRARVGGRIVVGALGPRMRRLGAERSDGILLNWVTAETAAAQAREARAASAGASVAVYVRTAVDPAARSRLEEEAGRYATFPNYAANFARMGVPAVATTFPDAAALAEGLPAYERAVDEVVLRAVTPTDDLDAYLAFVAATAPGA</sequence>
<dbReference type="RefSeq" id="WP_135067887.1">
    <property type="nucleotide sequence ID" value="NZ_CP038266.1"/>
</dbReference>
<dbReference type="Pfam" id="PF00296">
    <property type="entry name" value="Bac_luciferase"/>
    <property type="match status" value="1"/>
</dbReference>
<organism evidence="2 3">
    <name type="scientific">Microbacterium wangchenii</name>
    <dbReference type="NCBI Taxonomy" id="2541726"/>
    <lineage>
        <taxon>Bacteria</taxon>
        <taxon>Bacillati</taxon>
        <taxon>Actinomycetota</taxon>
        <taxon>Actinomycetes</taxon>
        <taxon>Micrococcales</taxon>
        <taxon>Microbacteriaceae</taxon>
        <taxon>Microbacterium</taxon>
    </lineage>
</organism>
<keyword evidence="3" id="KW-1185">Reference proteome</keyword>
<dbReference type="InterPro" id="IPR011251">
    <property type="entry name" value="Luciferase-like_dom"/>
</dbReference>
<dbReference type="PANTHER" id="PTHR43244:SF2">
    <property type="entry name" value="CONSERVED HYPOTHETICAL ALANINE AND PROLINE-RICH PROTEIN"/>
    <property type="match status" value="1"/>
</dbReference>
<proteinExistence type="predicted"/>
<protein>
    <submittedName>
        <fullName evidence="2">LLM class flavin-dependent oxidoreductase</fullName>
    </submittedName>
</protein>
<dbReference type="SUPFAM" id="SSF51679">
    <property type="entry name" value="Bacterial luciferase-like"/>
    <property type="match status" value="1"/>
</dbReference>
<dbReference type="EMBL" id="CP038266">
    <property type="protein sequence ID" value="QBR89413.1"/>
    <property type="molecule type" value="Genomic_DNA"/>
</dbReference>